<keyword evidence="1" id="KW-1133">Transmembrane helix</keyword>
<dbReference type="EMBL" id="CM007893">
    <property type="protein sequence ID" value="OTG29245.1"/>
    <property type="molecule type" value="Genomic_DNA"/>
</dbReference>
<accession>A0A251V0W3</accession>
<dbReference type="EMBL" id="MNCJ02000319">
    <property type="protein sequence ID" value="KAF5811501.1"/>
    <property type="molecule type" value="Genomic_DNA"/>
</dbReference>
<sequence>MKLAGADGFPFRSTSRNDEALIGNTLLGTRLISFFKIIASFYLLGNLNFLLFLIFQENATQSKVDFSRFKKTS</sequence>
<evidence type="ECO:0000313" key="3">
    <source>
        <dbReference type="EMBL" id="OTG29245.1"/>
    </source>
</evidence>
<keyword evidence="1" id="KW-0472">Membrane</keyword>
<reference evidence="2" key="3">
    <citation type="submission" date="2020-06" db="EMBL/GenBank/DDBJ databases">
        <title>Helianthus annuus Genome sequencing and assembly Release 2.</title>
        <authorList>
            <person name="Gouzy J."/>
            <person name="Langlade N."/>
            <person name="Munos S."/>
        </authorList>
    </citation>
    <scope>NUCLEOTIDE SEQUENCE</scope>
    <source>
        <tissue evidence="2">Leaves</tissue>
    </source>
</reference>
<proteinExistence type="predicted"/>
<protein>
    <submittedName>
        <fullName evidence="3">Uncharacterized protein</fullName>
    </submittedName>
</protein>
<reference evidence="3" key="2">
    <citation type="submission" date="2017-02" db="EMBL/GenBank/DDBJ databases">
        <title>Sunflower complete genome.</title>
        <authorList>
            <person name="Langlade N."/>
            <person name="Munos S."/>
        </authorList>
    </citation>
    <scope>NUCLEOTIDE SEQUENCE [LARGE SCALE GENOMIC DNA]</scope>
    <source>
        <tissue evidence="3">Leaves</tissue>
    </source>
</reference>
<evidence type="ECO:0000256" key="1">
    <source>
        <dbReference type="SAM" id="Phobius"/>
    </source>
</evidence>
<organism evidence="3 4">
    <name type="scientific">Helianthus annuus</name>
    <name type="common">Common sunflower</name>
    <dbReference type="NCBI Taxonomy" id="4232"/>
    <lineage>
        <taxon>Eukaryota</taxon>
        <taxon>Viridiplantae</taxon>
        <taxon>Streptophyta</taxon>
        <taxon>Embryophyta</taxon>
        <taxon>Tracheophyta</taxon>
        <taxon>Spermatophyta</taxon>
        <taxon>Magnoliopsida</taxon>
        <taxon>eudicotyledons</taxon>
        <taxon>Gunneridae</taxon>
        <taxon>Pentapetalae</taxon>
        <taxon>asterids</taxon>
        <taxon>campanulids</taxon>
        <taxon>Asterales</taxon>
        <taxon>Asteraceae</taxon>
        <taxon>Asteroideae</taxon>
        <taxon>Heliantheae alliance</taxon>
        <taxon>Heliantheae</taxon>
        <taxon>Helianthus</taxon>
    </lineage>
</organism>
<name>A0A251V0W3_HELAN</name>
<dbReference type="AlphaFoldDB" id="A0A251V0W3"/>
<evidence type="ECO:0000313" key="2">
    <source>
        <dbReference type="EMBL" id="KAF5811501.1"/>
    </source>
</evidence>
<keyword evidence="4" id="KW-1185">Reference proteome</keyword>
<gene>
    <name evidence="3" type="ORF">HannXRQ_Chr04g0120141</name>
    <name evidence="2" type="ORF">HanXRQr2_Chr04g0182111</name>
</gene>
<dbReference type="InParanoid" id="A0A251V0W3"/>
<keyword evidence="1" id="KW-0812">Transmembrane</keyword>
<dbReference type="Proteomes" id="UP000215914">
    <property type="component" value="Chromosome 4"/>
</dbReference>
<reference evidence="2 4" key="1">
    <citation type="journal article" date="2017" name="Nature">
        <title>The sunflower genome provides insights into oil metabolism, flowering and Asterid evolution.</title>
        <authorList>
            <person name="Badouin H."/>
            <person name="Gouzy J."/>
            <person name="Grassa C.J."/>
            <person name="Murat F."/>
            <person name="Staton S.E."/>
            <person name="Cottret L."/>
            <person name="Lelandais-Briere C."/>
            <person name="Owens G.L."/>
            <person name="Carrere S."/>
            <person name="Mayjonade B."/>
            <person name="Legrand L."/>
            <person name="Gill N."/>
            <person name="Kane N.C."/>
            <person name="Bowers J.E."/>
            <person name="Hubner S."/>
            <person name="Bellec A."/>
            <person name="Berard A."/>
            <person name="Berges H."/>
            <person name="Blanchet N."/>
            <person name="Boniface M.C."/>
            <person name="Brunel D."/>
            <person name="Catrice O."/>
            <person name="Chaidir N."/>
            <person name="Claudel C."/>
            <person name="Donnadieu C."/>
            <person name="Faraut T."/>
            <person name="Fievet G."/>
            <person name="Helmstetter N."/>
            <person name="King M."/>
            <person name="Knapp S.J."/>
            <person name="Lai Z."/>
            <person name="Le Paslier M.C."/>
            <person name="Lippi Y."/>
            <person name="Lorenzon L."/>
            <person name="Mandel J.R."/>
            <person name="Marage G."/>
            <person name="Marchand G."/>
            <person name="Marquand E."/>
            <person name="Bret-Mestries E."/>
            <person name="Morien E."/>
            <person name="Nambeesan S."/>
            <person name="Nguyen T."/>
            <person name="Pegot-Espagnet P."/>
            <person name="Pouilly N."/>
            <person name="Raftis F."/>
            <person name="Sallet E."/>
            <person name="Schiex T."/>
            <person name="Thomas J."/>
            <person name="Vandecasteele C."/>
            <person name="Vares D."/>
            <person name="Vear F."/>
            <person name="Vautrin S."/>
            <person name="Crespi M."/>
            <person name="Mangin B."/>
            <person name="Burke J.M."/>
            <person name="Salse J."/>
            <person name="Munos S."/>
            <person name="Vincourt P."/>
            <person name="Rieseberg L.H."/>
            <person name="Langlade N.B."/>
        </authorList>
    </citation>
    <scope>NUCLEOTIDE SEQUENCE [LARGE SCALE GENOMIC DNA]</scope>
    <source>
        <strain evidence="4">cv. SF193</strain>
        <tissue evidence="2">Leaves</tissue>
    </source>
</reference>
<evidence type="ECO:0000313" key="4">
    <source>
        <dbReference type="Proteomes" id="UP000215914"/>
    </source>
</evidence>
<dbReference type="Gramene" id="mRNA:HanXRQr2_Chr04g0182111">
    <property type="protein sequence ID" value="mRNA:HanXRQr2_Chr04g0182111"/>
    <property type="gene ID" value="HanXRQr2_Chr04g0182111"/>
</dbReference>
<feature type="transmembrane region" description="Helical" evidence="1">
    <location>
        <begin position="34"/>
        <end position="55"/>
    </location>
</feature>